<feature type="domain" description="N-acetyltransferase" evidence="2">
    <location>
        <begin position="1"/>
        <end position="154"/>
    </location>
</feature>
<dbReference type="InterPro" id="IPR000182">
    <property type="entry name" value="GNAT_dom"/>
</dbReference>
<organism evidence="3 4">
    <name type="scientific">Haloarchaeobius litoreus</name>
    <dbReference type="NCBI Taxonomy" id="755306"/>
    <lineage>
        <taxon>Archaea</taxon>
        <taxon>Methanobacteriati</taxon>
        <taxon>Methanobacteriota</taxon>
        <taxon>Stenosarchaea group</taxon>
        <taxon>Halobacteria</taxon>
        <taxon>Halobacteriales</taxon>
        <taxon>Halorubellaceae</taxon>
        <taxon>Haloarchaeobius</taxon>
    </lineage>
</organism>
<dbReference type="Gene3D" id="3.40.630.30">
    <property type="match status" value="1"/>
</dbReference>
<dbReference type="CDD" id="cd04301">
    <property type="entry name" value="NAT_SF"/>
    <property type="match status" value="1"/>
</dbReference>
<dbReference type="SUPFAM" id="SSF55729">
    <property type="entry name" value="Acyl-CoA N-acyltransferases (Nat)"/>
    <property type="match status" value="1"/>
</dbReference>
<dbReference type="PROSITE" id="PS51186">
    <property type="entry name" value="GNAT"/>
    <property type="match status" value="1"/>
</dbReference>
<evidence type="ECO:0000313" key="3">
    <source>
        <dbReference type="EMBL" id="MFD1645961.1"/>
    </source>
</evidence>
<keyword evidence="3" id="KW-0808">Transferase</keyword>
<evidence type="ECO:0000256" key="1">
    <source>
        <dbReference type="SAM" id="MobiDB-lite"/>
    </source>
</evidence>
<keyword evidence="3" id="KW-0012">Acyltransferase</keyword>
<feature type="compositionally biased region" description="Basic and acidic residues" evidence="1">
    <location>
        <begin position="1"/>
        <end position="16"/>
    </location>
</feature>
<accession>A0ABD6DMB4</accession>
<dbReference type="AlphaFoldDB" id="A0ABD6DMB4"/>
<reference evidence="3 4" key="1">
    <citation type="journal article" date="2019" name="Int. J. Syst. Evol. Microbiol.">
        <title>The Global Catalogue of Microorganisms (GCM) 10K type strain sequencing project: providing services to taxonomists for standard genome sequencing and annotation.</title>
        <authorList>
            <consortium name="The Broad Institute Genomics Platform"/>
            <consortium name="The Broad Institute Genome Sequencing Center for Infectious Disease"/>
            <person name="Wu L."/>
            <person name="Ma J."/>
        </authorList>
    </citation>
    <scope>NUCLEOTIDE SEQUENCE [LARGE SCALE GENOMIC DNA]</scope>
    <source>
        <strain evidence="3 4">CGMCC 1.10390</strain>
    </source>
</reference>
<protein>
    <submittedName>
        <fullName evidence="3">GNAT family N-acetyltransferase</fullName>
        <ecNumber evidence="3">2.3.-.-</ecNumber>
    </submittedName>
</protein>
<dbReference type="PANTHER" id="PTHR43072:SF60">
    <property type="entry name" value="L-2,4-DIAMINOBUTYRIC ACID ACETYLTRANSFERASE"/>
    <property type="match status" value="1"/>
</dbReference>
<gene>
    <name evidence="3" type="ORF">ACFSBL_09720</name>
</gene>
<dbReference type="Pfam" id="PF00583">
    <property type="entry name" value="Acetyltransf_1"/>
    <property type="match status" value="1"/>
</dbReference>
<name>A0ABD6DMB4_9EURY</name>
<sequence>MEIRQPRPDEHDRITDELLWPSYEDAGEDDPFNELADDAYEEAADPTNWTDGDDTVIFVAVRDDELCGYVSGFLSASGPLYARGPTAYCDGLYVRDSARREGIATALFERFEEWGREMDCDHLGVAVHVDNEPARAFYDSLGFQPKFVSPRKKL</sequence>
<dbReference type="Proteomes" id="UP001597034">
    <property type="component" value="Unassembled WGS sequence"/>
</dbReference>
<evidence type="ECO:0000259" key="2">
    <source>
        <dbReference type="PROSITE" id="PS51186"/>
    </source>
</evidence>
<dbReference type="InterPro" id="IPR016181">
    <property type="entry name" value="Acyl_CoA_acyltransferase"/>
</dbReference>
<proteinExistence type="predicted"/>
<dbReference type="PANTHER" id="PTHR43072">
    <property type="entry name" value="N-ACETYLTRANSFERASE"/>
    <property type="match status" value="1"/>
</dbReference>
<dbReference type="EMBL" id="JBHUDO010000002">
    <property type="protein sequence ID" value="MFD1645961.1"/>
    <property type="molecule type" value="Genomic_DNA"/>
</dbReference>
<evidence type="ECO:0000313" key="4">
    <source>
        <dbReference type="Proteomes" id="UP001597034"/>
    </source>
</evidence>
<dbReference type="RefSeq" id="WP_256398516.1">
    <property type="nucleotide sequence ID" value="NZ_JANHJR010000001.1"/>
</dbReference>
<feature type="region of interest" description="Disordered" evidence="1">
    <location>
        <begin position="1"/>
        <end position="31"/>
    </location>
</feature>
<dbReference type="EC" id="2.3.-.-" evidence="3"/>
<keyword evidence="4" id="KW-1185">Reference proteome</keyword>
<dbReference type="GO" id="GO:0016746">
    <property type="term" value="F:acyltransferase activity"/>
    <property type="evidence" value="ECO:0007669"/>
    <property type="project" value="UniProtKB-KW"/>
</dbReference>
<comment type="caution">
    <text evidence="3">The sequence shown here is derived from an EMBL/GenBank/DDBJ whole genome shotgun (WGS) entry which is preliminary data.</text>
</comment>